<evidence type="ECO:0008006" key="4">
    <source>
        <dbReference type="Google" id="ProtNLM"/>
    </source>
</evidence>
<sequence>MHFLFYGIFGAGFRLLVPKASGVLLLLLLLSTSAALAQERVSGHVYSQKAGTPLAGVLVQLKGGGRQQLQMLRAHTS</sequence>
<gene>
    <name evidence="2" type="ORF">ADICEAN_02254</name>
</gene>
<evidence type="ECO:0000313" key="2">
    <source>
        <dbReference type="EMBL" id="EMR02598.1"/>
    </source>
</evidence>
<evidence type="ECO:0000256" key="1">
    <source>
        <dbReference type="SAM" id="SignalP"/>
    </source>
</evidence>
<comment type="caution">
    <text evidence="2">The sequence shown here is derived from an EMBL/GenBank/DDBJ whole genome shotgun (WGS) entry which is preliminary data.</text>
</comment>
<reference evidence="2 3" key="1">
    <citation type="journal article" date="2013" name="Genome Announc.">
        <title>Draft Genome Sequence of Cesiribacter andamanensis Strain AMV16T, Isolated from a Soil Sample from a Mud Volcano in the Andaman Islands, India.</title>
        <authorList>
            <person name="Shivaji S."/>
            <person name="Ara S."/>
            <person name="Begum Z."/>
            <person name="Srinivas T.N."/>
            <person name="Singh A."/>
            <person name="Kumar Pinnaka A."/>
        </authorList>
    </citation>
    <scope>NUCLEOTIDE SEQUENCE [LARGE SCALE GENOMIC DNA]</scope>
    <source>
        <strain evidence="2 3">AMV16</strain>
    </source>
</reference>
<dbReference type="EMBL" id="AODQ01000052">
    <property type="protein sequence ID" value="EMR02598.1"/>
    <property type="molecule type" value="Genomic_DNA"/>
</dbReference>
<feature type="signal peptide" evidence="1">
    <location>
        <begin position="1"/>
        <end position="37"/>
    </location>
</feature>
<dbReference type="AlphaFoldDB" id="M7N1N2"/>
<dbReference type="Proteomes" id="UP000011910">
    <property type="component" value="Unassembled WGS sequence"/>
</dbReference>
<keyword evidence="3" id="KW-1185">Reference proteome</keyword>
<evidence type="ECO:0000313" key="3">
    <source>
        <dbReference type="Proteomes" id="UP000011910"/>
    </source>
</evidence>
<protein>
    <recommendedName>
        <fullName evidence="4">Carboxypeptidase regulatory-like domain-containing protein</fullName>
    </recommendedName>
</protein>
<accession>M7N1N2</accession>
<organism evidence="2 3">
    <name type="scientific">Cesiribacter andamanensis AMV16</name>
    <dbReference type="NCBI Taxonomy" id="1279009"/>
    <lineage>
        <taxon>Bacteria</taxon>
        <taxon>Pseudomonadati</taxon>
        <taxon>Bacteroidota</taxon>
        <taxon>Cytophagia</taxon>
        <taxon>Cytophagales</taxon>
        <taxon>Cesiribacteraceae</taxon>
        <taxon>Cesiribacter</taxon>
    </lineage>
</organism>
<name>M7N1N2_9BACT</name>
<feature type="chain" id="PRO_5004081579" description="Carboxypeptidase regulatory-like domain-containing protein" evidence="1">
    <location>
        <begin position="38"/>
        <end position="77"/>
    </location>
</feature>
<keyword evidence="1" id="KW-0732">Signal</keyword>
<proteinExistence type="predicted"/>
<dbReference type="STRING" id="1279009.ADICEAN_02254"/>